<reference evidence="6" key="1">
    <citation type="submission" date="2016-10" db="EMBL/GenBank/DDBJ databases">
        <authorList>
            <person name="Varghese N."/>
            <person name="Submissions S."/>
        </authorList>
    </citation>
    <scope>NUCLEOTIDE SEQUENCE [LARGE SCALE GENOMIC DNA]</scope>
    <source>
        <strain evidence="6">CGMCC 4.6858</strain>
    </source>
</reference>
<dbReference type="STRING" id="1045774.SAMN05421872_101258"/>
<dbReference type="PANTHER" id="PTHR23028:SF53">
    <property type="entry name" value="ACYL_TRANSF_3 DOMAIN-CONTAINING PROTEIN"/>
    <property type="match status" value="1"/>
</dbReference>
<evidence type="ECO:0000256" key="1">
    <source>
        <dbReference type="SAM" id="MobiDB-lite"/>
    </source>
</evidence>
<dbReference type="InterPro" id="IPR002656">
    <property type="entry name" value="Acyl_transf_3_dom"/>
</dbReference>
<dbReference type="InterPro" id="IPR043968">
    <property type="entry name" value="SGNH"/>
</dbReference>
<keyword evidence="2" id="KW-0472">Membrane</keyword>
<feature type="transmembrane region" description="Helical" evidence="2">
    <location>
        <begin position="238"/>
        <end position="258"/>
    </location>
</feature>
<accession>A0A1G6IR96</accession>
<dbReference type="GO" id="GO:0016747">
    <property type="term" value="F:acyltransferase activity, transferring groups other than amino-acyl groups"/>
    <property type="evidence" value="ECO:0007669"/>
    <property type="project" value="InterPro"/>
</dbReference>
<feature type="domain" description="Acyltransferase 3" evidence="3">
    <location>
        <begin position="35"/>
        <end position="374"/>
    </location>
</feature>
<feature type="domain" description="SGNH" evidence="4">
    <location>
        <begin position="488"/>
        <end position="706"/>
    </location>
</feature>
<keyword evidence="2" id="KW-1133">Transmembrane helix</keyword>
<feature type="compositionally biased region" description="Basic and acidic residues" evidence="1">
    <location>
        <begin position="1"/>
        <end position="16"/>
    </location>
</feature>
<keyword evidence="5" id="KW-0012">Acyltransferase</keyword>
<keyword evidence="6" id="KW-1185">Reference proteome</keyword>
<dbReference type="Proteomes" id="UP000199034">
    <property type="component" value="Unassembled WGS sequence"/>
</dbReference>
<feature type="transmembrane region" description="Helical" evidence="2">
    <location>
        <begin position="202"/>
        <end position="218"/>
    </location>
</feature>
<sequence length="727" mass="78896">MPQRPDGRVRVPTERPGRHRLTRTPATGRPGFRDDIQGMRALAVLAIMVFHAGLSPYPGGFVTLDVFFVLSGFLITFLLLREIDRTGTVSLTSFYARRARRILPAATVATLGTLLATWLWLGVVEVRDTATDGIWASLFAANVRFATQETDYFAQDQPPSPLQHYWSLAVEEQFYVVLPLLLLACVLVVRRRWGGDRGTTRHAIGLSIAVMTSVSLLWSTHASTASPDTAYFSTFTRAWEFGVGALLALAAPRFAYLLTDRARNLLAGAGLALIVIACFTVTESDPYPGVLALLPVLGTGAVLVAGAEATGRPALVQRALGCRPLRFVGDASYSLYLWHWPVLVIATQHAGRDLRLGETLAMLGLSVLVALASWRLVEQPFRRPVLRLPRALVLYPLSVILVVGGSTWAVRWAEAPSGTLQPAITSADLDEGPGDEPVSEEPAVALVQASVVAAQDGTDIPSVLRPGLLDLDADRADLGGCEFYGTPFERCQRGDPDADRTLVVLGDSHGRHWIPAFEEMGFTTYYLVKSGCNPSLRDVAARDLSGDWEQCADFADWAREQVADLRPDLVVLSGSAPPGFSIDGEVRTDDLTARDTVLESYRETIDELTPLAGEVVVLGDVPRRQTLAGSCLGARGATLDDCLERPAERSLMMTEAMREATRGTSARFVPIDDWFCADDRCPAVVGDVITMRDKHHISTVYAAELAVPLAERIGIEIPTSVIEPATS</sequence>
<feature type="transmembrane region" description="Helical" evidence="2">
    <location>
        <begin position="359"/>
        <end position="377"/>
    </location>
</feature>
<feature type="region of interest" description="Disordered" evidence="1">
    <location>
        <begin position="1"/>
        <end position="29"/>
    </location>
</feature>
<evidence type="ECO:0000259" key="4">
    <source>
        <dbReference type="Pfam" id="PF19040"/>
    </source>
</evidence>
<dbReference type="EMBL" id="FMZM01000001">
    <property type="protein sequence ID" value="SDC08950.1"/>
    <property type="molecule type" value="Genomic_DNA"/>
</dbReference>
<dbReference type="AlphaFoldDB" id="A0A1G6IR96"/>
<keyword evidence="5" id="KW-0378">Hydrolase</keyword>
<feature type="transmembrane region" description="Helical" evidence="2">
    <location>
        <begin position="38"/>
        <end position="54"/>
    </location>
</feature>
<feature type="transmembrane region" description="Helical" evidence="2">
    <location>
        <begin position="288"/>
        <end position="307"/>
    </location>
</feature>
<feature type="transmembrane region" description="Helical" evidence="2">
    <location>
        <begin position="101"/>
        <end position="121"/>
    </location>
</feature>
<keyword evidence="5" id="KW-0808">Transferase</keyword>
<feature type="transmembrane region" description="Helical" evidence="2">
    <location>
        <begin position="389"/>
        <end position="410"/>
    </location>
</feature>
<name>A0A1G6IR96_9ACTN</name>
<dbReference type="SUPFAM" id="SSF52266">
    <property type="entry name" value="SGNH hydrolase"/>
    <property type="match status" value="1"/>
</dbReference>
<gene>
    <name evidence="5" type="ORF">SAMN05421872_101258</name>
</gene>
<dbReference type="GO" id="GO:0009103">
    <property type="term" value="P:lipopolysaccharide biosynthetic process"/>
    <property type="evidence" value="ECO:0007669"/>
    <property type="project" value="TreeGrafter"/>
</dbReference>
<keyword evidence="2" id="KW-0812">Transmembrane</keyword>
<dbReference type="Pfam" id="PF19040">
    <property type="entry name" value="SGNH"/>
    <property type="match status" value="1"/>
</dbReference>
<feature type="transmembrane region" description="Helical" evidence="2">
    <location>
        <begin position="60"/>
        <end position="80"/>
    </location>
</feature>
<evidence type="ECO:0000313" key="5">
    <source>
        <dbReference type="EMBL" id="SDC08950.1"/>
    </source>
</evidence>
<evidence type="ECO:0000256" key="2">
    <source>
        <dbReference type="SAM" id="Phobius"/>
    </source>
</evidence>
<feature type="transmembrane region" description="Helical" evidence="2">
    <location>
        <begin position="173"/>
        <end position="190"/>
    </location>
</feature>
<dbReference type="InterPro" id="IPR050879">
    <property type="entry name" value="Acyltransferase_3"/>
</dbReference>
<dbReference type="OrthoDB" id="3404679at2"/>
<organism evidence="5 6">
    <name type="scientific">Nocardioides lianchengensis</name>
    <dbReference type="NCBI Taxonomy" id="1045774"/>
    <lineage>
        <taxon>Bacteria</taxon>
        <taxon>Bacillati</taxon>
        <taxon>Actinomycetota</taxon>
        <taxon>Actinomycetes</taxon>
        <taxon>Propionibacteriales</taxon>
        <taxon>Nocardioidaceae</taxon>
        <taxon>Nocardioides</taxon>
    </lineage>
</organism>
<proteinExistence type="predicted"/>
<evidence type="ECO:0000313" key="6">
    <source>
        <dbReference type="Proteomes" id="UP000199034"/>
    </source>
</evidence>
<dbReference type="Pfam" id="PF01757">
    <property type="entry name" value="Acyl_transf_3"/>
    <property type="match status" value="1"/>
</dbReference>
<dbReference type="GO" id="GO:0016787">
    <property type="term" value="F:hydrolase activity"/>
    <property type="evidence" value="ECO:0007669"/>
    <property type="project" value="UniProtKB-KW"/>
</dbReference>
<feature type="transmembrane region" description="Helical" evidence="2">
    <location>
        <begin position="265"/>
        <end position="282"/>
    </location>
</feature>
<dbReference type="RefSeq" id="WP_090849968.1">
    <property type="nucleotide sequence ID" value="NZ_FMZM01000001.1"/>
</dbReference>
<protein>
    <submittedName>
        <fullName evidence="5">Peptidoglycan/LPS O-acetylase OafA/YrhL, contains acyltransferase and SGNH-hydrolase domains</fullName>
    </submittedName>
</protein>
<feature type="transmembrane region" description="Helical" evidence="2">
    <location>
        <begin position="327"/>
        <end position="347"/>
    </location>
</feature>
<evidence type="ECO:0000259" key="3">
    <source>
        <dbReference type="Pfam" id="PF01757"/>
    </source>
</evidence>
<dbReference type="PANTHER" id="PTHR23028">
    <property type="entry name" value="ACETYLTRANSFERASE"/>
    <property type="match status" value="1"/>
</dbReference>
<dbReference type="GO" id="GO:0016020">
    <property type="term" value="C:membrane"/>
    <property type="evidence" value="ECO:0007669"/>
    <property type="project" value="TreeGrafter"/>
</dbReference>